<dbReference type="EMBL" id="OZ075121">
    <property type="protein sequence ID" value="CAL4898359.1"/>
    <property type="molecule type" value="Genomic_DNA"/>
</dbReference>
<organism evidence="2 3">
    <name type="scientific">Urochloa decumbens</name>
    <dbReference type="NCBI Taxonomy" id="240449"/>
    <lineage>
        <taxon>Eukaryota</taxon>
        <taxon>Viridiplantae</taxon>
        <taxon>Streptophyta</taxon>
        <taxon>Embryophyta</taxon>
        <taxon>Tracheophyta</taxon>
        <taxon>Spermatophyta</taxon>
        <taxon>Magnoliopsida</taxon>
        <taxon>Liliopsida</taxon>
        <taxon>Poales</taxon>
        <taxon>Poaceae</taxon>
        <taxon>PACMAD clade</taxon>
        <taxon>Panicoideae</taxon>
        <taxon>Panicodae</taxon>
        <taxon>Paniceae</taxon>
        <taxon>Melinidinae</taxon>
        <taxon>Urochloa</taxon>
    </lineage>
</organism>
<evidence type="ECO:0008006" key="4">
    <source>
        <dbReference type="Google" id="ProtNLM"/>
    </source>
</evidence>
<feature type="compositionally biased region" description="Basic residues" evidence="1">
    <location>
        <begin position="1"/>
        <end position="21"/>
    </location>
</feature>
<dbReference type="Proteomes" id="UP001497457">
    <property type="component" value="Chromosome 11b"/>
</dbReference>
<dbReference type="PANTHER" id="PTHR33207">
    <property type="entry name" value="F-BOX DOMAIN CONTAINING PROTEIN-RELATED"/>
    <property type="match status" value="1"/>
</dbReference>
<evidence type="ECO:0000313" key="3">
    <source>
        <dbReference type="Proteomes" id="UP001497457"/>
    </source>
</evidence>
<accession>A0ABC8VX70</accession>
<reference evidence="2" key="1">
    <citation type="submission" date="2024-10" db="EMBL/GenBank/DDBJ databases">
        <authorList>
            <person name="Ryan C."/>
        </authorList>
    </citation>
    <scope>NUCLEOTIDE SEQUENCE [LARGE SCALE GENOMIC DNA]</scope>
</reference>
<dbReference type="InterPro" id="IPR036047">
    <property type="entry name" value="F-box-like_dom_sf"/>
</dbReference>
<evidence type="ECO:0000313" key="2">
    <source>
        <dbReference type="EMBL" id="CAL4898359.1"/>
    </source>
</evidence>
<gene>
    <name evidence="2" type="ORF">URODEC1_LOCUS7713</name>
</gene>
<proteinExistence type="predicted"/>
<evidence type="ECO:0000256" key="1">
    <source>
        <dbReference type="SAM" id="MobiDB-lite"/>
    </source>
</evidence>
<protein>
    <recommendedName>
        <fullName evidence="4">F-box domain-containing protein</fullName>
    </recommendedName>
</protein>
<name>A0ABC8VX70_9POAL</name>
<sequence>MGRKKNRRRRRSRPATPKRRQTSTCRSRTNIHDLPLPDDLLELVLRRIRSPFYFVRAAAACKRWRRLLAVAAADNDFLRRLHQPPPPPRVLGHYYDEGSATVFVPAASPKPPGNRKAPVNVSLDVDFLAGHYSGRLALSDGHGRLLAFVHSNNSYSSVVLCNPWTREHRELRPPRYGYWCCTIGAFLLAGAADMSCFKVLCVWLDRNYSNGNKTAHAAVFSAREDGWLLLGSAGVGDIMPSLSCWLDTRTKFLGRAGGSLCWSGEVSDTVLHLDEESGVFSTITLPAAAAIGNSRSMTYHRGNLRVVRGTSASVRFARVVGDEVEVLCWWHDYGGEFVVDRKVCLSQLAGIERLDDWSWRFLDTAETPVTPGDVVLSPDEEYRWMFSLDVGTMEMKPLRKSNSHAHRVFPCELPWPPTIKVCV</sequence>
<dbReference type="SUPFAM" id="SSF81383">
    <property type="entry name" value="F-box domain"/>
    <property type="match status" value="1"/>
</dbReference>
<feature type="region of interest" description="Disordered" evidence="1">
    <location>
        <begin position="1"/>
        <end position="30"/>
    </location>
</feature>
<keyword evidence="3" id="KW-1185">Reference proteome</keyword>
<dbReference type="AlphaFoldDB" id="A0ABC8VX70"/>